<evidence type="ECO:0000256" key="5">
    <source>
        <dbReference type="SAM" id="MobiDB-lite"/>
    </source>
</evidence>
<feature type="domain" description="Translocation and assembly module TamB C-terminal" evidence="6">
    <location>
        <begin position="1164"/>
        <end position="1623"/>
    </location>
</feature>
<dbReference type="EMBL" id="JAKZGS010000001">
    <property type="protein sequence ID" value="MCH7396357.1"/>
    <property type="molecule type" value="Genomic_DNA"/>
</dbReference>
<proteinExistence type="predicted"/>
<accession>A0ABS9UIH3</accession>
<evidence type="ECO:0000256" key="2">
    <source>
        <dbReference type="ARBA" id="ARBA00022692"/>
    </source>
</evidence>
<dbReference type="PANTHER" id="PTHR36985:SF1">
    <property type="entry name" value="TRANSLOCATION AND ASSEMBLY MODULE SUBUNIT TAMB"/>
    <property type="match status" value="1"/>
</dbReference>
<dbReference type="PANTHER" id="PTHR36985">
    <property type="entry name" value="TRANSLOCATION AND ASSEMBLY MODULE SUBUNIT TAMB"/>
    <property type="match status" value="1"/>
</dbReference>
<keyword evidence="2" id="KW-0812">Transmembrane</keyword>
<evidence type="ECO:0000313" key="8">
    <source>
        <dbReference type="Proteomes" id="UP001165488"/>
    </source>
</evidence>
<dbReference type="Proteomes" id="UP001165488">
    <property type="component" value="Unassembled WGS sequence"/>
</dbReference>
<dbReference type="InterPro" id="IPR007452">
    <property type="entry name" value="TamB_C"/>
</dbReference>
<dbReference type="Pfam" id="PF04357">
    <property type="entry name" value="TamB"/>
    <property type="match status" value="1"/>
</dbReference>
<name>A0ABS9UIH3_9BACT</name>
<feature type="region of interest" description="Disordered" evidence="5">
    <location>
        <begin position="1639"/>
        <end position="1678"/>
    </location>
</feature>
<evidence type="ECO:0000313" key="7">
    <source>
        <dbReference type="EMBL" id="MCH7396357.1"/>
    </source>
</evidence>
<gene>
    <name evidence="7" type="ORF">MM236_00080</name>
</gene>
<evidence type="ECO:0000256" key="4">
    <source>
        <dbReference type="ARBA" id="ARBA00023136"/>
    </source>
</evidence>
<evidence type="ECO:0000256" key="3">
    <source>
        <dbReference type="ARBA" id="ARBA00022989"/>
    </source>
</evidence>
<reference evidence="7" key="1">
    <citation type="submission" date="2022-03" db="EMBL/GenBank/DDBJ databases">
        <title>De novo assembled genomes of Belliella spp. (Cyclobacteriaceae) strains.</title>
        <authorList>
            <person name="Szabo A."/>
            <person name="Korponai K."/>
            <person name="Felfoldi T."/>
        </authorList>
    </citation>
    <scope>NUCLEOTIDE SEQUENCE</scope>
    <source>
        <strain evidence="7">DSM 107340</strain>
    </source>
</reference>
<keyword evidence="8" id="KW-1185">Reference proteome</keyword>
<comment type="caution">
    <text evidence="7">The sequence shown here is derived from an EMBL/GenBank/DDBJ whole genome shotgun (WGS) entry which is preliminary data.</text>
</comment>
<sequence length="1678" mass="188317">MVILISLVFFIRSPWGQGIVVEKATSFLSQKTNTKIEIERLFLTFGGNLSLEGLYVEDMQNDTLLYSKDLEVGIGLWDFISSGDLHISKLDWEGLKARVVRKENSEKFNYDFLIDAFVSDSTNIQDTEVNQTEAESEPMKISIDPISLRNFDLIYLDEKMGMDAKLLLGSLDVDIPFLDLEKLEFDIRNIELKESQISYRQTKPLEASEEEESDSEALALVSLDNFLIQNVSLMYNDEVSNQLADVFIGDLRLEVPEFDLETQKVMVKELSLLKSKILFHDFSTPSVASNSSDQTEATPFKWPNWIVDVGLINLEENRIEFKTKDVAPRQGFFNPEAMVFEELTLTLDNIYLKNEKAGLNISEFNFKEAGGFELRTFTTGLKLDNKSIEIDDFRIETNRSKLRADVALGYNSIQALIESPDRSSMDIEVSQFLVDVRDAYFFEPSLRNDEMIKSLASYPVRMKVRARGDITSLDIPNLEVSWDETRLTSSGKVSNLLDMDLLAFDFPEISLKTNKNTILKFVDQQSLGGINLPESLSLDAEVKGKLDDLKAQAFLETEMGKINFDGAFKNQEQIVFLANIKVDQLQLGNLLDNPGLDTLTFEIQSSGSGSSINDLSAELTSNFERLRINGNDYSGMVLEGQMENGIGDVKLSLEDEYLNFELLTKLELDSINSKIDVNLDLKGADFYELGFFPQSLRGKFLFTAQFEGNPSSFDLHTNLKDAIMVYEQRSYPIGSLDLKAMIREDSTSLDIKSLLVNGKLRSNTSPQLLSDAIGDHLRRYLDEQDSSLLADGDIMMNLDLTINQAPILNQVFLQGLEKLDTAKIIVDFNQRESKLDANVDFPYLKYAGIELDSLGVRVRSDQEDLDLAFGFMKLVTGPLSMDRTYFKGELQDSRLYFDFNSFDGEERLVHVATDIGMNGDTLSIHFSPENLLLNKREWQIPKNNEILLAEKFIHFEEFRFFRNNQELQIRDDLNDVSEEHLAMEFKDFRLETFTSLLNPDELIAGGTLNGRLVVENPFGAIGLLANLKVAELKALDVPLGNLSLDAVSENLGNYKLELALKDGGFDLDLGGSFIADEAGGEFDLDLDLNKIEMQVIADLAGSELRDASGYLSGKINASGTTTDPRYEGEFSFKQASFLVSQLNSKYLMPDERIRIDNEGVYLNNFTIQDVEGQNFVIDGSVKTESFVNPSFDLSLKANNFKAVSSSREDNDLFFGSAILDADVAVTGDLNLPRIKADISIKEGTDFTVIIPETQLDIVEREGVVQFVNRQDPFDILTRQGDEVTGSFAGYDIRSVLKIDPDAVFRIVVDERSGDNLEVSGRADLNMEINPNGRITLSGNYEINNGHYEMSLYNLVSRRFEIASGSRITWNGDPMDANLSISAIYSIRTAATELMASQLSGSNTESRTQFNQELPFSVYLNVNGELLRPEISFRLDMPEEQRGALGGNVYSRVLQVNEQEDELNKQVFSLLVLNRFFPSTGSDGSGGGTSAIARNSVSQVLSGQLNALSSSVFGNSGLELDFDLDSFTDYQGGSAQDRTQLNVSARKRMFDDRLIVQVGSQVDVEGSSQNPDQANAVLGNVSLEYILTKNERYRLRAFRKNQFESIIDGQLIITGIGVIFNREFNEFFELWKGVEADKDKSNPIDKIKEENGKKDKEEEGKEKPSEGKSENLKKEEDEN</sequence>
<comment type="subcellular location">
    <subcellularLocation>
        <location evidence="1">Membrane</location>
        <topology evidence="1">Single-pass membrane protein</topology>
    </subcellularLocation>
</comment>
<evidence type="ECO:0000259" key="6">
    <source>
        <dbReference type="Pfam" id="PF04357"/>
    </source>
</evidence>
<keyword evidence="4" id="KW-0472">Membrane</keyword>
<protein>
    <submittedName>
        <fullName evidence="7">Translocation/assembly module TamB</fullName>
    </submittedName>
</protein>
<organism evidence="7 8">
    <name type="scientific">Belliella calami</name>
    <dbReference type="NCBI Taxonomy" id="2923436"/>
    <lineage>
        <taxon>Bacteria</taxon>
        <taxon>Pseudomonadati</taxon>
        <taxon>Bacteroidota</taxon>
        <taxon>Cytophagia</taxon>
        <taxon>Cytophagales</taxon>
        <taxon>Cyclobacteriaceae</taxon>
        <taxon>Belliella</taxon>
    </lineage>
</organism>
<dbReference type="RefSeq" id="WP_241272879.1">
    <property type="nucleotide sequence ID" value="NZ_JAKZGS010000001.1"/>
</dbReference>
<evidence type="ECO:0000256" key="1">
    <source>
        <dbReference type="ARBA" id="ARBA00004167"/>
    </source>
</evidence>
<keyword evidence="3" id="KW-1133">Transmembrane helix</keyword>